<feature type="domain" description="HMA" evidence="18">
    <location>
        <begin position="127"/>
        <end position="192"/>
    </location>
</feature>
<dbReference type="Proteomes" id="UP000626844">
    <property type="component" value="Unassembled WGS sequence"/>
</dbReference>
<evidence type="ECO:0000256" key="14">
    <source>
        <dbReference type="ARBA" id="ARBA00023136"/>
    </source>
</evidence>
<feature type="transmembrane region" description="Helical" evidence="17">
    <location>
        <begin position="281"/>
        <end position="301"/>
    </location>
</feature>
<comment type="catalytic activity">
    <reaction evidence="16">
        <text>Cd(2+)(in) + ATP + H2O = Cd(2+)(out) + ADP + phosphate + H(+)</text>
        <dbReference type="Rhea" id="RHEA:12132"/>
        <dbReference type="ChEBI" id="CHEBI:15377"/>
        <dbReference type="ChEBI" id="CHEBI:15378"/>
        <dbReference type="ChEBI" id="CHEBI:30616"/>
        <dbReference type="ChEBI" id="CHEBI:43474"/>
        <dbReference type="ChEBI" id="CHEBI:48775"/>
        <dbReference type="ChEBI" id="CHEBI:456216"/>
        <dbReference type="EC" id="7.2.2.21"/>
    </reaction>
</comment>
<dbReference type="PROSITE" id="PS01047">
    <property type="entry name" value="HMA_1"/>
    <property type="match status" value="1"/>
</dbReference>
<dbReference type="EC" id="7.2.2.21" evidence="15"/>
<evidence type="ECO:0000256" key="17">
    <source>
        <dbReference type="RuleBase" id="RU362081"/>
    </source>
</evidence>
<feature type="transmembrane region" description="Helical" evidence="17">
    <location>
        <begin position="503"/>
        <end position="521"/>
    </location>
</feature>
<dbReference type="PRINTS" id="PR00119">
    <property type="entry name" value="CATATPASE"/>
</dbReference>
<keyword evidence="13" id="KW-0406">Ion transport</keyword>
<sequence length="893" mass="96122">MADKCCGSNEKEPQIIKENKDCCRNQIEKIESTSAKVTDNCCSSEEVDLKTSNTSCYSSPTEQADFTNVNESNSCCNSQTSAVNDEDTIAISSSCTNEDEGIQEKSSCCSSKMEEPKKENKLSARGEKAEYRIHGMDCPSCALTIEKGLSGLIDIEEVKVNYNTAKLQVVGKMGTSFDLIENEVKKLGYTIEPLKQNNNVKTYNVEGMDCGSCAKSIENHLNTISGVKNVNVNFSTGKMKVEHENSVEEIITEVSKIGFKASLLSKNNKTTQASPKNNDNGLIILSGILIAFGFIGSFTGISSMMSNLLYAVAMVISGYKPVKSAFYSIKSRSLDMNVLMSAAAIGAALIGEWLEGATVVWLFSLGTTLQNKSIEKTRNSIRNLMDLAPQEAWIKAGTELIKMPVEDVSIGDIVIIKPGDRIPLDGEILQGESSVNQAPITGESIPVDKVIGDTVYAGTINESGSLEIKVTKLVEDTTISKIIHLVEEAQEQKAPTQAFVDKFASIYTPIVFVLALAVMVLPPLLNFGTWGEWFYKGLELLVVACPCALVISTPVAIVSAIGNAAKNGVLIKGGTFLETAGSINAIAFDKTGTLTEGKPKVSEIITLNTSEEELLSIALTLEDYSTHPIAKTIVEYAKDKGIQSKNGELFKGIVGKGVQATIDGVIHYAGNLKLFEEKEISLGNIKSQVQEIQSKGKTVVIIGNEQKILGVISVSDTLRKTSVKALQGLKEVGISEVVMLTGDNEGTAKMISSEANLSRFFAELMPEDKVDAIKQLQKEGYKVAMVGDGINDAPALATADLGIAMGGAGTDTAMETADIVLMADNLEKLPHTIHLSRKALAIIKQNIWFSLIVKFIALALIFPGWLTLWIAVLSDTGAAIIVILNALRLLKIK</sequence>
<dbReference type="PROSITE" id="PS01229">
    <property type="entry name" value="COF_2"/>
    <property type="match status" value="1"/>
</dbReference>
<feature type="transmembrane region" description="Helical" evidence="17">
    <location>
        <begin position="541"/>
        <end position="562"/>
    </location>
</feature>
<dbReference type="PANTHER" id="PTHR48085">
    <property type="entry name" value="CADMIUM/ZINC-TRANSPORTING ATPASE HMA2-RELATED"/>
    <property type="match status" value="1"/>
</dbReference>
<dbReference type="InterPro" id="IPR018303">
    <property type="entry name" value="ATPase_P-typ_P_site"/>
</dbReference>
<evidence type="ECO:0000256" key="10">
    <source>
        <dbReference type="ARBA" id="ARBA00022840"/>
    </source>
</evidence>
<dbReference type="InterPro" id="IPR036163">
    <property type="entry name" value="HMA_dom_sf"/>
</dbReference>
<dbReference type="PANTHER" id="PTHR48085:SF5">
    <property type="entry name" value="CADMIUM_ZINC-TRANSPORTING ATPASE HMA4-RELATED"/>
    <property type="match status" value="1"/>
</dbReference>
<evidence type="ECO:0000256" key="1">
    <source>
        <dbReference type="ARBA" id="ARBA00004651"/>
    </source>
</evidence>
<dbReference type="InterPro" id="IPR006121">
    <property type="entry name" value="HMA_dom"/>
</dbReference>
<comment type="subcellular location">
    <subcellularLocation>
        <location evidence="1">Cell membrane</location>
        <topology evidence="1">Multi-pass membrane protein</topology>
    </subcellularLocation>
</comment>
<dbReference type="InterPro" id="IPR059000">
    <property type="entry name" value="ATPase_P-type_domA"/>
</dbReference>
<comment type="similarity">
    <text evidence="2 17">Belongs to the cation transport ATPase (P-type) (TC 3.A.3) family. Type IB subfamily.</text>
</comment>
<dbReference type="InterPro" id="IPR001757">
    <property type="entry name" value="P_typ_ATPase"/>
</dbReference>
<dbReference type="PROSITE" id="PS50846">
    <property type="entry name" value="HMA_2"/>
    <property type="match status" value="2"/>
</dbReference>
<dbReference type="SFLD" id="SFLDF00027">
    <property type="entry name" value="p-type_atpase"/>
    <property type="match status" value="1"/>
</dbReference>
<dbReference type="Gene3D" id="3.40.50.1000">
    <property type="entry name" value="HAD superfamily/HAD-like"/>
    <property type="match status" value="1"/>
</dbReference>
<reference evidence="19" key="1">
    <citation type="submission" date="2020-09" db="EMBL/GenBank/DDBJ databases">
        <title>A novel bacterium of genus Bacillus, isolated from South China Sea.</title>
        <authorList>
            <person name="Huang H."/>
            <person name="Mo K."/>
            <person name="Hu Y."/>
        </authorList>
    </citation>
    <scope>NUCLEOTIDE SEQUENCE</scope>
    <source>
        <strain evidence="19">IB182487</strain>
    </source>
</reference>
<dbReference type="SUPFAM" id="SSF81653">
    <property type="entry name" value="Calcium ATPase, transduction domain A"/>
    <property type="match status" value="1"/>
</dbReference>
<evidence type="ECO:0000313" key="20">
    <source>
        <dbReference type="Proteomes" id="UP000626844"/>
    </source>
</evidence>
<accession>A0A926RY32</accession>
<keyword evidence="12 17" id="KW-1133">Transmembrane helix</keyword>
<dbReference type="SFLD" id="SFLDS00003">
    <property type="entry name" value="Haloacid_Dehalogenase"/>
    <property type="match status" value="1"/>
</dbReference>
<evidence type="ECO:0000256" key="5">
    <source>
        <dbReference type="ARBA" id="ARBA00022539"/>
    </source>
</evidence>
<keyword evidence="7 17" id="KW-0812">Transmembrane</keyword>
<keyword evidence="3" id="KW-0813">Transport</keyword>
<dbReference type="SUPFAM" id="SSF81665">
    <property type="entry name" value="Calcium ATPase, transmembrane domain M"/>
    <property type="match status" value="1"/>
</dbReference>
<dbReference type="Pfam" id="PF00702">
    <property type="entry name" value="Hydrolase"/>
    <property type="match status" value="1"/>
</dbReference>
<keyword evidence="14 17" id="KW-0472">Membrane</keyword>
<dbReference type="GO" id="GO:0005524">
    <property type="term" value="F:ATP binding"/>
    <property type="evidence" value="ECO:0007669"/>
    <property type="project" value="UniProtKB-UniRule"/>
</dbReference>
<dbReference type="GO" id="GO:0046872">
    <property type="term" value="F:metal ion binding"/>
    <property type="evidence" value="ECO:0007669"/>
    <property type="project" value="UniProtKB-KW"/>
</dbReference>
<dbReference type="Gene3D" id="2.70.150.10">
    <property type="entry name" value="Calcium-transporting ATPase, cytoplasmic transduction domain A"/>
    <property type="match status" value="1"/>
</dbReference>
<dbReference type="SUPFAM" id="SSF55008">
    <property type="entry name" value="HMA, heavy metal-associated domain"/>
    <property type="match status" value="2"/>
</dbReference>
<keyword evidence="11" id="KW-1278">Translocase</keyword>
<dbReference type="InterPro" id="IPR051014">
    <property type="entry name" value="Cation_Transport_ATPase_IB"/>
</dbReference>
<evidence type="ECO:0000256" key="11">
    <source>
        <dbReference type="ARBA" id="ARBA00022967"/>
    </source>
</evidence>
<keyword evidence="20" id="KW-1185">Reference proteome</keyword>
<keyword evidence="10 17" id="KW-0067">ATP-binding</keyword>
<evidence type="ECO:0000313" key="19">
    <source>
        <dbReference type="EMBL" id="MBD1381305.1"/>
    </source>
</evidence>
<evidence type="ECO:0000256" key="13">
    <source>
        <dbReference type="ARBA" id="ARBA00023065"/>
    </source>
</evidence>
<dbReference type="Pfam" id="PF00122">
    <property type="entry name" value="E1-E2_ATPase"/>
    <property type="match status" value="1"/>
</dbReference>
<dbReference type="PRINTS" id="PR00941">
    <property type="entry name" value="CDATPASE"/>
</dbReference>
<dbReference type="InterPro" id="IPR017969">
    <property type="entry name" value="Heavy-metal-associated_CS"/>
</dbReference>
<evidence type="ECO:0000256" key="6">
    <source>
        <dbReference type="ARBA" id="ARBA00022553"/>
    </source>
</evidence>
<feature type="transmembrane region" description="Helical" evidence="17">
    <location>
        <begin position="338"/>
        <end position="363"/>
    </location>
</feature>
<name>A0A926RY32_9BACI</name>
<dbReference type="PROSITE" id="PS00154">
    <property type="entry name" value="ATPASE_E1_E2"/>
    <property type="match status" value="1"/>
</dbReference>
<evidence type="ECO:0000256" key="3">
    <source>
        <dbReference type="ARBA" id="ARBA00022448"/>
    </source>
</evidence>
<dbReference type="FunFam" id="2.70.150.10:FF:000002">
    <property type="entry name" value="Copper-transporting ATPase 1, putative"/>
    <property type="match status" value="1"/>
</dbReference>
<dbReference type="RefSeq" id="WP_191158903.1">
    <property type="nucleotide sequence ID" value="NZ_JACXAI010000017.1"/>
</dbReference>
<dbReference type="NCBIfam" id="TIGR01494">
    <property type="entry name" value="ATPase_P-type"/>
    <property type="match status" value="1"/>
</dbReference>
<dbReference type="GO" id="GO:0016887">
    <property type="term" value="F:ATP hydrolysis activity"/>
    <property type="evidence" value="ECO:0007669"/>
    <property type="project" value="InterPro"/>
</dbReference>
<dbReference type="CDD" id="cd00371">
    <property type="entry name" value="HMA"/>
    <property type="match status" value="2"/>
</dbReference>
<feature type="domain" description="HMA" evidence="18">
    <location>
        <begin position="199"/>
        <end position="262"/>
    </location>
</feature>
<evidence type="ECO:0000256" key="9">
    <source>
        <dbReference type="ARBA" id="ARBA00022741"/>
    </source>
</evidence>
<evidence type="ECO:0000256" key="2">
    <source>
        <dbReference type="ARBA" id="ARBA00006024"/>
    </source>
</evidence>
<dbReference type="NCBIfam" id="TIGR01511">
    <property type="entry name" value="ATPase-IB1_Cu"/>
    <property type="match status" value="1"/>
</dbReference>
<evidence type="ECO:0000256" key="7">
    <source>
        <dbReference type="ARBA" id="ARBA00022692"/>
    </source>
</evidence>
<dbReference type="InterPro" id="IPR023299">
    <property type="entry name" value="ATPase_P-typ_cyto_dom_N"/>
</dbReference>
<dbReference type="Pfam" id="PF00403">
    <property type="entry name" value="HMA"/>
    <property type="match status" value="2"/>
</dbReference>
<dbReference type="EMBL" id="JACXAI010000017">
    <property type="protein sequence ID" value="MBD1381305.1"/>
    <property type="molecule type" value="Genomic_DNA"/>
</dbReference>
<dbReference type="InterPro" id="IPR023214">
    <property type="entry name" value="HAD_sf"/>
</dbReference>
<dbReference type="InterPro" id="IPR027256">
    <property type="entry name" value="P-typ_ATPase_IB"/>
</dbReference>
<dbReference type="InterPro" id="IPR036412">
    <property type="entry name" value="HAD-like_sf"/>
</dbReference>
<dbReference type="Gene3D" id="3.40.1110.10">
    <property type="entry name" value="Calcium-transporting ATPase, cytoplasmic domain N"/>
    <property type="match status" value="1"/>
</dbReference>
<proteinExistence type="inferred from homology"/>
<dbReference type="GO" id="GO:0005886">
    <property type="term" value="C:plasma membrane"/>
    <property type="evidence" value="ECO:0007669"/>
    <property type="project" value="UniProtKB-SubCell"/>
</dbReference>
<keyword evidence="9 17" id="KW-0547">Nucleotide-binding</keyword>
<dbReference type="FunFam" id="3.30.70.100:FF:000001">
    <property type="entry name" value="ATPase copper transporting beta"/>
    <property type="match status" value="1"/>
</dbReference>
<evidence type="ECO:0000256" key="16">
    <source>
        <dbReference type="ARBA" id="ARBA00049338"/>
    </source>
</evidence>
<evidence type="ECO:0000259" key="18">
    <source>
        <dbReference type="PROSITE" id="PS50846"/>
    </source>
</evidence>
<feature type="transmembrane region" description="Helical" evidence="17">
    <location>
        <begin position="868"/>
        <end position="887"/>
    </location>
</feature>
<dbReference type="NCBIfam" id="TIGR01512">
    <property type="entry name" value="ATPase-IB2_Cd"/>
    <property type="match status" value="1"/>
</dbReference>
<evidence type="ECO:0000256" key="8">
    <source>
        <dbReference type="ARBA" id="ARBA00022723"/>
    </source>
</evidence>
<dbReference type="SUPFAM" id="SSF56784">
    <property type="entry name" value="HAD-like"/>
    <property type="match status" value="1"/>
</dbReference>
<keyword evidence="5" id="KW-0104">Cadmium</keyword>
<dbReference type="InterPro" id="IPR023298">
    <property type="entry name" value="ATPase_P-typ_TM_dom_sf"/>
</dbReference>
<dbReference type="GO" id="GO:0008551">
    <property type="term" value="F:P-type cadmium transporter activity"/>
    <property type="evidence" value="ECO:0007669"/>
    <property type="project" value="UniProtKB-EC"/>
</dbReference>
<evidence type="ECO:0000256" key="4">
    <source>
        <dbReference type="ARBA" id="ARBA00022475"/>
    </source>
</evidence>
<keyword evidence="8 17" id="KW-0479">Metal-binding</keyword>
<dbReference type="InterPro" id="IPR008250">
    <property type="entry name" value="ATPase_P-typ_transduc_dom_A_sf"/>
</dbReference>
<feature type="transmembrane region" description="Helical" evidence="17">
    <location>
        <begin position="846"/>
        <end position="862"/>
    </location>
</feature>
<gene>
    <name evidence="19" type="primary">cadA</name>
    <name evidence="19" type="ORF">IC621_13780</name>
</gene>
<dbReference type="InterPro" id="IPR044492">
    <property type="entry name" value="P_typ_ATPase_HD_dom"/>
</dbReference>
<evidence type="ECO:0000256" key="15">
    <source>
        <dbReference type="ARBA" id="ARBA00039103"/>
    </source>
</evidence>
<organism evidence="19 20">
    <name type="scientific">Metabacillus arenae</name>
    <dbReference type="NCBI Taxonomy" id="2771434"/>
    <lineage>
        <taxon>Bacteria</taxon>
        <taxon>Bacillati</taxon>
        <taxon>Bacillota</taxon>
        <taxon>Bacilli</taxon>
        <taxon>Bacillales</taxon>
        <taxon>Bacillaceae</taxon>
        <taxon>Metabacillus</taxon>
    </lineage>
</organism>
<dbReference type="Gene3D" id="3.30.70.100">
    <property type="match status" value="2"/>
</dbReference>
<protein>
    <recommendedName>
        <fullName evidence="15">Cd(2+)-exporting ATPase</fullName>
        <ecNumber evidence="15">7.2.2.21</ecNumber>
    </recommendedName>
</protein>
<dbReference type="AlphaFoldDB" id="A0A926RY32"/>
<keyword evidence="4 17" id="KW-1003">Cell membrane</keyword>
<dbReference type="SFLD" id="SFLDG00002">
    <property type="entry name" value="C1.7:_P-type_atpase_like"/>
    <property type="match status" value="1"/>
</dbReference>
<evidence type="ECO:0000256" key="12">
    <source>
        <dbReference type="ARBA" id="ARBA00022989"/>
    </source>
</evidence>
<dbReference type="NCBIfam" id="TIGR01525">
    <property type="entry name" value="ATPase-IB_hvy"/>
    <property type="match status" value="1"/>
</dbReference>
<comment type="caution">
    <text evidence="19">The sequence shown here is derived from an EMBL/GenBank/DDBJ whole genome shotgun (WGS) entry which is preliminary data.</text>
</comment>
<keyword evidence="6" id="KW-0597">Phosphoprotein</keyword>